<evidence type="ECO:0000256" key="1">
    <source>
        <dbReference type="SAM" id="SignalP"/>
    </source>
</evidence>
<organism evidence="2 3">
    <name type="scientific">Paraclostridium ghonii</name>
    <dbReference type="NCBI Taxonomy" id="29358"/>
    <lineage>
        <taxon>Bacteria</taxon>
        <taxon>Bacillati</taxon>
        <taxon>Bacillota</taxon>
        <taxon>Clostridia</taxon>
        <taxon>Peptostreptococcales</taxon>
        <taxon>Peptostreptococcaceae</taxon>
        <taxon>Paraclostridium</taxon>
    </lineage>
</organism>
<sequence length="217" mass="24251">MKLKKYALSLLVLGVCFSGSMNISFANENSEPTDTKSIIQKQISEFDKLDKQIREDRYETINQGKKQLKSVQSEEGTYPTKTGSILVTRDGFLDKLVGHACIVYNSATTVESMPNTGVGTYANDWNTRYNAVYGLEVNKASTDQNESAASYAYEHIGNPYNWNFLNPDTTNSFYCSQLVYQSYKQTSGINLNYNGGIIFPIDIVNSDLTDLVYTKGV</sequence>
<dbReference type="RefSeq" id="WP_307504005.1">
    <property type="nucleotide sequence ID" value="NZ_BAAACE010000001.1"/>
</dbReference>
<evidence type="ECO:0000313" key="3">
    <source>
        <dbReference type="Proteomes" id="UP001232584"/>
    </source>
</evidence>
<name>A0ABU0MZK6_9FIRM</name>
<comment type="caution">
    <text evidence="2">The sequence shown here is derived from an EMBL/GenBank/DDBJ whole genome shotgun (WGS) entry which is preliminary data.</text>
</comment>
<keyword evidence="1" id="KW-0732">Signal</keyword>
<dbReference type="Pfam" id="PF05708">
    <property type="entry name" value="Peptidase_C92"/>
    <property type="match status" value="1"/>
</dbReference>
<dbReference type="Gene3D" id="3.90.1720.10">
    <property type="entry name" value="endopeptidase domain like (from Nostoc punctiforme)"/>
    <property type="match status" value="1"/>
</dbReference>
<dbReference type="Proteomes" id="UP001232584">
    <property type="component" value="Unassembled WGS sequence"/>
</dbReference>
<keyword evidence="3" id="KW-1185">Reference proteome</keyword>
<dbReference type="InterPro" id="IPR024453">
    <property type="entry name" value="Peptidase_C92"/>
</dbReference>
<gene>
    <name evidence="2" type="ORF">QOZ92_001004</name>
</gene>
<feature type="signal peptide" evidence="1">
    <location>
        <begin position="1"/>
        <end position="26"/>
    </location>
</feature>
<dbReference type="EMBL" id="JAUSWG010000003">
    <property type="protein sequence ID" value="MDQ0555891.1"/>
    <property type="molecule type" value="Genomic_DNA"/>
</dbReference>
<feature type="chain" id="PRO_5045606317" evidence="1">
    <location>
        <begin position="27"/>
        <end position="217"/>
    </location>
</feature>
<dbReference type="InterPro" id="IPR038765">
    <property type="entry name" value="Papain-like_cys_pep_sf"/>
</dbReference>
<proteinExistence type="predicted"/>
<reference evidence="2 3" key="1">
    <citation type="submission" date="2023-07" db="EMBL/GenBank/DDBJ databases">
        <title>Genomic Encyclopedia of Type Strains, Phase IV (KMG-IV): sequencing the most valuable type-strain genomes for metagenomic binning, comparative biology and taxonomic classification.</title>
        <authorList>
            <person name="Goeker M."/>
        </authorList>
    </citation>
    <scope>NUCLEOTIDE SEQUENCE [LARGE SCALE GENOMIC DNA]</scope>
    <source>
        <strain evidence="2 3">DSM 15049</strain>
    </source>
</reference>
<protein>
    <submittedName>
        <fullName evidence="2">Uncharacterized protein YycO</fullName>
    </submittedName>
</protein>
<dbReference type="SUPFAM" id="SSF54001">
    <property type="entry name" value="Cysteine proteinases"/>
    <property type="match status" value="1"/>
</dbReference>
<evidence type="ECO:0000313" key="2">
    <source>
        <dbReference type="EMBL" id="MDQ0555891.1"/>
    </source>
</evidence>
<accession>A0ABU0MZK6</accession>